<evidence type="ECO:0000313" key="2">
    <source>
        <dbReference type="Proteomes" id="UP000054843"/>
    </source>
</evidence>
<evidence type="ECO:0000313" key="1">
    <source>
        <dbReference type="EMBL" id="KRZ77128.1"/>
    </source>
</evidence>
<organism evidence="1 2">
    <name type="scientific">Trichinella papuae</name>
    <dbReference type="NCBI Taxonomy" id="268474"/>
    <lineage>
        <taxon>Eukaryota</taxon>
        <taxon>Metazoa</taxon>
        <taxon>Ecdysozoa</taxon>
        <taxon>Nematoda</taxon>
        <taxon>Enoplea</taxon>
        <taxon>Dorylaimia</taxon>
        <taxon>Trichinellida</taxon>
        <taxon>Trichinellidae</taxon>
        <taxon>Trichinella</taxon>
    </lineage>
</organism>
<proteinExistence type="predicted"/>
<accession>A0A0V1MZB8</accession>
<keyword evidence="2" id="KW-1185">Reference proteome</keyword>
<dbReference type="Proteomes" id="UP000054843">
    <property type="component" value="Unassembled WGS sequence"/>
</dbReference>
<sequence length="73" mass="7989">MYTTSHVEERSSLRTVARVGCLHAQCDTGETTICLVDQQTQGQFVLVLANIRADRDVVTIKRPFGGSQPGIVN</sequence>
<name>A0A0V1MZB8_9BILA</name>
<gene>
    <name evidence="1" type="ORF">T10_6584</name>
</gene>
<protein>
    <submittedName>
        <fullName evidence="1">Uncharacterized protein</fullName>
    </submittedName>
</protein>
<dbReference type="AlphaFoldDB" id="A0A0V1MZB8"/>
<dbReference type="EMBL" id="JYDO01000022">
    <property type="protein sequence ID" value="KRZ77128.1"/>
    <property type="molecule type" value="Genomic_DNA"/>
</dbReference>
<comment type="caution">
    <text evidence="1">The sequence shown here is derived from an EMBL/GenBank/DDBJ whole genome shotgun (WGS) entry which is preliminary data.</text>
</comment>
<reference evidence="1 2" key="1">
    <citation type="submission" date="2015-01" db="EMBL/GenBank/DDBJ databases">
        <title>Evolution of Trichinella species and genotypes.</title>
        <authorList>
            <person name="Korhonen P.K."/>
            <person name="Edoardo P."/>
            <person name="Giuseppe L.R."/>
            <person name="Gasser R.B."/>
        </authorList>
    </citation>
    <scope>NUCLEOTIDE SEQUENCE [LARGE SCALE GENOMIC DNA]</scope>
    <source>
        <strain evidence="1">ISS1980</strain>
    </source>
</reference>